<gene>
    <name evidence="2" type="ORF">GEV33_013249</name>
</gene>
<dbReference type="Proteomes" id="UP000719412">
    <property type="component" value="Unassembled WGS sequence"/>
</dbReference>
<evidence type="ECO:0000313" key="3">
    <source>
        <dbReference type="Proteomes" id="UP000719412"/>
    </source>
</evidence>
<keyword evidence="3" id="KW-1185">Reference proteome</keyword>
<proteinExistence type="predicted"/>
<dbReference type="EMBL" id="JABDTM020028074">
    <property type="protein sequence ID" value="KAH0809542.1"/>
    <property type="molecule type" value="Genomic_DNA"/>
</dbReference>
<evidence type="ECO:0000313" key="2">
    <source>
        <dbReference type="EMBL" id="KAH0809542.1"/>
    </source>
</evidence>
<feature type="region of interest" description="Disordered" evidence="1">
    <location>
        <begin position="1"/>
        <end position="23"/>
    </location>
</feature>
<evidence type="ECO:0000256" key="1">
    <source>
        <dbReference type="SAM" id="MobiDB-lite"/>
    </source>
</evidence>
<protein>
    <submittedName>
        <fullName evidence="2">Uncharacterized protein</fullName>
    </submittedName>
</protein>
<accession>A0A8J6L7I5</accession>
<organism evidence="2 3">
    <name type="scientific">Tenebrio molitor</name>
    <name type="common">Yellow mealworm beetle</name>
    <dbReference type="NCBI Taxonomy" id="7067"/>
    <lineage>
        <taxon>Eukaryota</taxon>
        <taxon>Metazoa</taxon>
        <taxon>Ecdysozoa</taxon>
        <taxon>Arthropoda</taxon>
        <taxon>Hexapoda</taxon>
        <taxon>Insecta</taxon>
        <taxon>Pterygota</taxon>
        <taxon>Neoptera</taxon>
        <taxon>Endopterygota</taxon>
        <taxon>Coleoptera</taxon>
        <taxon>Polyphaga</taxon>
        <taxon>Cucujiformia</taxon>
        <taxon>Tenebrionidae</taxon>
        <taxon>Tenebrio</taxon>
    </lineage>
</organism>
<reference evidence="2" key="1">
    <citation type="journal article" date="2020" name="J Insects Food Feed">
        <title>The yellow mealworm (Tenebrio molitor) genome: a resource for the emerging insects as food and feed industry.</title>
        <authorList>
            <person name="Eriksson T."/>
            <person name="Andere A."/>
            <person name="Kelstrup H."/>
            <person name="Emery V."/>
            <person name="Picard C."/>
        </authorList>
    </citation>
    <scope>NUCLEOTIDE SEQUENCE</scope>
    <source>
        <strain evidence="2">Stoneville</strain>
        <tissue evidence="2">Whole head</tissue>
    </source>
</reference>
<reference evidence="2" key="2">
    <citation type="submission" date="2021-08" db="EMBL/GenBank/DDBJ databases">
        <authorList>
            <person name="Eriksson T."/>
        </authorList>
    </citation>
    <scope>NUCLEOTIDE SEQUENCE</scope>
    <source>
        <strain evidence="2">Stoneville</strain>
        <tissue evidence="2">Whole head</tissue>
    </source>
</reference>
<dbReference type="AlphaFoldDB" id="A0A8J6L7I5"/>
<sequence length="308" mass="37502">MDEILKKVQAGEGRQNGWKEKVQDTNGILEKKRRNTEKKETEKYYQRIGCASEEVERLKAKGRWMNVELSERNKDTDKQERRERIKESRYYRKYERYGDATAPRVSRASQPKRGKNCNHVYINKHCISRDTNSAAHELAFNQAQEFFELKVNQIFDRRLGPSRFEQDDKVRLRPSINKDLLARNKEQKEVEKVEEKYLRGVLGVDIEECRIPTEFWREKKKNTEKKEREKYYQRNGYTGEEVERLKGKRRWMNVELSERDKDTEKQKRRERIKDSRYNKEYERCMTKEIPEYLGRERKKNDDEIQIWK</sequence>
<name>A0A8J6L7I5_TENMO</name>
<comment type="caution">
    <text evidence="2">The sequence shown here is derived from an EMBL/GenBank/DDBJ whole genome shotgun (WGS) entry which is preliminary data.</text>
</comment>